<dbReference type="PROSITE" id="PS00793">
    <property type="entry name" value="DHPS_2"/>
    <property type="match status" value="1"/>
</dbReference>
<sequence length="262" mass="28149">MTVVMGILNVTPDSFSDGGRYLDPEAAVARALEMEEEGAGIIDIGAESTRPGHTPLSPDEEWGRLEPVLARLAGRLKVPISIDTYHAETARRAAQYGIAIVNDVSMLQDVDMPAVVRRHGLRYVLMHTRREVLPGLPVAAMVEELRRPLARLLEEGVPARDILVDPGIGFGKTREQDLACLAEIGRFQALGHPVLVGASRKRVVGHALGGVPVGERLAGSLAVVAHACMAGVDIVRVHDVRDSVRMVRMMEAILAHGGSFAS</sequence>
<evidence type="ECO:0000256" key="12">
    <source>
        <dbReference type="RuleBase" id="RU361205"/>
    </source>
</evidence>
<evidence type="ECO:0000256" key="9">
    <source>
        <dbReference type="ARBA" id="ARBA00022842"/>
    </source>
</evidence>
<reference evidence="14 15" key="1">
    <citation type="submission" date="2020-11" db="EMBL/GenBank/DDBJ databases">
        <title>Genomic insight of Alicyclobacillus mali FL 18 reveals a new arsenic-resistant strain, with potential in environmental biotechnology.</title>
        <authorList>
            <person name="Fiorentino G."/>
            <person name="Gallo G."/>
            <person name="Aulitto M."/>
        </authorList>
    </citation>
    <scope>NUCLEOTIDE SEQUENCE [LARGE SCALE GENOMIC DNA]</scope>
    <source>
        <strain evidence="14 15">FL 18</strain>
    </source>
</reference>
<dbReference type="Gene3D" id="3.20.20.20">
    <property type="entry name" value="Dihydropteroate synthase-like"/>
    <property type="match status" value="1"/>
</dbReference>
<accession>A0ABS0EZX6</accession>
<comment type="catalytic activity">
    <reaction evidence="1">
        <text>(7,8-dihydropterin-6-yl)methyl diphosphate + 4-aminobenzoate = 7,8-dihydropteroate + diphosphate</text>
        <dbReference type="Rhea" id="RHEA:19949"/>
        <dbReference type="ChEBI" id="CHEBI:17836"/>
        <dbReference type="ChEBI" id="CHEBI:17839"/>
        <dbReference type="ChEBI" id="CHEBI:33019"/>
        <dbReference type="ChEBI" id="CHEBI:72950"/>
        <dbReference type="EC" id="2.5.1.15"/>
    </reaction>
</comment>
<comment type="pathway">
    <text evidence="3 12">Cofactor biosynthesis; tetrahydrofolate biosynthesis; 7,8-dihydrofolate from 2-amino-4-hydroxy-6-hydroxymethyl-7,8-dihydropteridine diphosphate and 4-aminobenzoate: step 1/2.</text>
</comment>
<dbReference type="NCBIfam" id="TIGR01496">
    <property type="entry name" value="DHPS"/>
    <property type="match status" value="1"/>
</dbReference>
<dbReference type="Pfam" id="PF00809">
    <property type="entry name" value="Pterin_bind"/>
    <property type="match status" value="1"/>
</dbReference>
<keyword evidence="8 12" id="KW-0479">Metal-binding</keyword>
<protein>
    <recommendedName>
        <fullName evidence="6 12">Dihydropteroate synthase</fullName>
        <shortName evidence="12">DHPS</shortName>
        <ecNumber evidence="5 12">2.5.1.15</ecNumber>
    </recommendedName>
    <alternativeName>
        <fullName evidence="11 12">Dihydropteroate pyrophosphorylase</fullName>
    </alternativeName>
</protein>
<dbReference type="InterPro" id="IPR045031">
    <property type="entry name" value="DHP_synth-like"/>
</dbReference>
<dbReference type="PANTHER" id="PTHR20941:SF1">
    <property type="entry name" value="FOLIC ACID SYNTHESIS PROTEIN FOL1"/>
    <property type="match status" value="1"/>
</dbReference>
<name>A0ABS0EZX6_9BACL</name>
<keyword evidence="9 12" id="KW-0460">Magnesium</keyword>
<evidence type="ECO:0000256" key="3">
    <source>
        <dbReference type="ARBA" id="ARBA00004763"/>
    </source>
</evidence>
<evidence type="ECO:0000256" key="2">
    <source>
        <dbReference type="ARBA" id="ARBA00001946"/>
    </source>
</evidence>
<keyword evidence="10 12" id="KW-0289">Folate biosynthesis</keyword>
<evidence type="ECO:0000256" key="7">
    <source>
        <dbReference type="ARBA" id="ARBA00022679"/>
    </source>
</evidence>
<dbReference type="PROSITE" id="PS50972">
    <property type="entry name" value="PTERIN_BINDING"/>
    <property type="match status" value="1"/>
</dbReference>
<proteinExistence type="inferred from homology"/>
<dbReference type="PROSITE" id="PS00792">
    <property type="entry name" value="DHPS_1"/>
    <property type="match status" value="1"/>
</dbReference>
<dbReference type="EMBL" id="JADPKZ010000023">
    <property type="protein sequence ID" value="MBF8376596.1"/>
    <property type="molecule type" value="Genomic_DNA"/>
</dbReference>
<evidence type="ECO:0000256" key="10">
    <source>
        <dbReference type="ARBA" id="ARBA00022909"/>
    </source>
</evidence>
<evidence type="ECO:0000313" key="14">
    <source>
        <dbReference type="EMBL" id="MBF8376596.1"/>
    </source>
</evidence>
<evidence type="ECO:0000256" key="11">
    <source>
        <dbReference type="ARBA" id="ARBA00030193"/>
    </source>
</evidence>
<evidence type="ECO:0000256" key="5">
    <source>
        <dbReference type="ARBA" id="ARBA00012458"/>
    </source>
</evidence>
<dbReference type="InterPro" id="IPR011005">
    <property type="entry name" value="Dihydropteroate_synth-like_sf"/>
</dbReference>
<dbReference type="Proteomes" id="UP000642910">
    <property type="component" value="Unassembled WGS sequence"/>
</dbReference>
<evidence type="ECO:0000256" key="6">
    <source>
        <dbReference type="ARBA" id="ARBA00016919"/>
    </source>
</evidence>
<feature type="domain" description="Pterin-binding" evidence="13">
    <location>
        <begin position="2"/>
        <end position="248"/>
    </location>
</feature>
<dbReference type="GO" id="GO:0004156">
    <property type="term" value="F:dihydropteroate synthase activity"/>
    <property type="evidence" value="ECO:0007669"/>
    <property type="project" value="UniProtKB-EC"/>
</dbReference>
<evidence type="ECO:0000256" key="4">
    <source>
        <dbReference type="ARBA" id="ARBA00009503"/>
    </source>
</evidence>
<comment type="function">
    <text evidence="12">Catalyzes the condensation of para-aminobenzoate (pABA) with 6-hydroxymethyl-7,8-dihydropterin diphosphate (DHPt-PP) to form 7,8-dihydropteroate (H2Pte), the immediate precursor of folate derivatives.</text>
</comment>
<dbReference type="EC" id="2.5.1.15" evidence="5 12"/>
<dbReference type="RefSeq" id="WP_195866924.1">
    <property type="nucleotide sequence ID" value="NZ_JADPKZ010000023.1"/>
</dbReference>
<comment type="caution">
    <text evidence="14">The sequence shown here is derived from an EMBL/GenBank/DDBJ whole genome shotgun (WGS) entry which is preliminary data.</text>
</comment>
<organism evidence="14 15">
    <name type="scientific">Alicyclobacillus mali</name>
    <name type="common">ex Roth et al. 2021</name>
    <dbReference type="NCBI Taxonomy" id="1123961"/>
    <lineage>
        <taxon>Bacteria</taxon>
        <taxon>Bacillati</taxon>
        <taxon>Bacillota</taxon>
        <taxon>Bacilli</taxon>
        <taxon>Bacillales</taxon>
        <taxon>Alicyclobacillaceae</taxon>
        <taxon>Alicyclobacillus</taxon>
    </lineage>
</organism>
<dbReference type="CDD" id="cd00739">
    <property type="entry name" value="DHPS"/>
    <property type="match status" value="1"/>
</dbReference>
<dbReference type="InterPro" id="IPR006390">
    <property type="entry name" value="DHP_synth_dom"/>
</dbReference>
<keyword evidence="15" id="KW-1185">Reference proteome</keyword>
<comment type="cofactor">
    <cofactor evidence="2 12">
        <name>Mg(2+)</name>
        <dbReference type="ChEBI" id="CHEBI:18420"/>
    </cofactor>
</comment>
<evidence type="ECO:0000256" key="1">
    <source>
        <dbReference type="ARBA" id="ARBA00000012"/>
    </source>
</evidence>
<dbReference type="SUPFAM" id="SSF51717">
    <property type="entry name" value="Dihydropteroate synthetase-like"/>
    <property type="match status" value="1"/>
</dbReference>
<dbReference type="PANTHER" id="PTHR20941">
    <property type="entry name" value="FOLATE SYNTHESIS PROTEINS"/>
    <property type="match status" value="1"/>
</dbReference>
<evidence type="ECO:0000259" key="13">
    <source>
        <dbReference type="PROSITE" id="PS50972"/>
    </source>
</evidence>
<comment type="similarity">
    <text evidence="4 12">Belongs to the DHPS family.</text>
</comment>
<evidence type="ECO:0000256" key="8">
    <source>
        <dbReference type="ARBA" id="ARBA00022723"/>
    </source>
</evidence>
<dbReference type="InterPro" id="IPR000489">
    <property type="entry name" value="Pterin-binding_dom"/>
</dbReference>
<keyword evidence="7 12" id="KW-0808">Transferase</keyword>
<gene>
    <name evidence="14" type="primary">folP</name>
    <name evidence="14" type="ORF">IW967_01730</name>
</gene>
<evidence type="ECO:0000313" key="15">
    <source>
        <dbReference type="Proteomes" id="UP000642910"/>
    </source>
</evidence>